<proteinExistence type="predicted"/>
<dbReference type="EMBL" id="FOJS01000037">
    <property type="protein sequence ID" value="SFA52579.1"/>
    <property type="molecule type" value="Genomic_DNA"/>
</dbReference>
<sequence length="53" mass="6131">MNRYHPFQDKAIVALSFFFLKKTKKKKSPTEISLRRAFQVATAPPPISQQLLL</sequence>
<evidence type="ECO:0000313" key="2">
    <source>
        <dbReference type="Proteomes" id="UP000198650"/>
    </source>
</evidence>
<organism evidence="1 2">
    <name type="scientific">Parageobacillus thermantarcticus</name>
    <dbReference type="NCBI Taxonomy" id="186116"/>
    <lineage>
        <taxon>Bacteria</taxon>
        <taxon>Bacillati</taxon>
        <taxon>Bacillota</taxon>
        <taxon>Bacilli</taxon>
        <taxon>Bacillales</taxon>
        <taxon>Anoxybacillaceae</taxon>
        <taxon>Parageobacillus</taxon>
    </lineage>
</organism>
<gene>
    <name evidence="1" type="ORF">SAMN05192569_10372</name>
</gene>
<dbReference type="RefSeq" id="WP_167359641.1">
    <property type="nucleotide sequence ID" value="NZ_FOJS01000037.1"/>
</dbReference>
<reference evidence="2" key="1">
    <citation type="submission" date="2016-10" db="EMBL/GenBank/DDBJ databases">
        <authorList>
            <person name="Varghese N."/>
            <person name="Submissions S."/>
        </authorList>
    </citation>
    <scope>NUCLEOTIDE SEQUENCE [LARGE SCALE GENOMIC DNA]</scope>
    <source>
        <strain evidence="2">M1</strain>
    </source>
</reference>
<keyword evidence="2" id="KW-1185">Reference proteome</keyword>
<dbReference type="AlphaFoldDB" id="A0A1I0TLC5"/>
<evidence type="ECO:0000313" key="1">
    <source>
        <dbReference type="EMBL" id="SFA52579.1"/>
    </source>
</evidence>
<accession>A0A1I0TLC5</accession>
<protein>
    <submittedName>
        <fullName evidence="1">Uncharacterized protein</fullName>
    </submittedName>
</protein>
<name>A0A1I0TLC5_9BACL</name>
<dbReference type="Proteomes" id="UP000198650">
    <property type="component" value="Unassembled WGS sequence"/>
</dbReference>